<accession>A0A5J5EUM5</accession>
<dbReference type="Proteomes" id="UP000326924">
    <property type="component" value="Unassembled WGS sequence"/>
</dbReference>
<keyword evidence="3" id="KW-1185">Reference proteome</keyword>
<evidence type="ECO:0000256" key="1">
    <source>
        <dbReference type="SAM" id="MobiDB-lite"/>
    </source>
</evidence>
<feature type="compositionally biased region" description="Polar residues" evidence="1">
    <location>
        <begin position="151"/>
        <end position="164"/>
    </location>
</feature>
<proteinExistence type="predicted"/>
<evidence type="ECO:0000313" key="2">
    <source>
        <dbReference type="EMBL" id="KAA8904242.1"/>
    </source>
</evidence>
<feature type="compositionally biased region" description="Basic residues" evidence="1">
    <location>
        <begin position="213"/>
        <end position="227"/>
    </location>
</feature>
<feature type="region of interest" description="Disordered" evidence="1">
    <location>
        <begin position="145"/>
        <end position="174"/>
    </location>
</feature>
<name>A0A5J5EUM5_9PEZI</name>
<dbReference type="InParanoid" id="A0A5J5EUM5"/>
<reference evidence="2 3" key="1">
    <citation type="submission" date="2019-09" db="EMBL/GenBank/DDBJ databases">
        <title>Draft genome of the ectomycorrhizal ascomycete Sphaerosporella brunnea.</title>
        <authorList>
            <consortium name="DOE Joint Genome Institute"/>
            <person name="Benucci G.M."/>
            <person name="Marozzi G."/>
            <person name="Antonielli L."/>
            <person name="Sanchez S."/>
            <person name="Marco P."/>
            <person name="Wang X."/>
            <person name="Falini L.B."/>
            <person name="Barry K."/>
            <person name="Haridas S."/>
            <person name="Lipzen A."/>
            <person name="Labutti K."/>
            <person name="Grigoriev I.V."/>
            <person name="Murat C."/>
            <person name="Martin F."/>
            <person name="Albertini E."/>
            <person name="Donnini D."/>
            <person name="Bonito G."/>
        </authorList>
    </citation>
    <scope>NUCLEOTIDE SEQUENCE [LARGE SCALE GENOMIC DNA]</scope>
    <source>
        <strain evidence="2 3">Sb_GMNB300</strain>
    </source>
</reference>
<sequence>MATLTQLLTARQAATAAEPPPLLASPQLELENSLRSNASKDASAPARANVEDESSGQLNESEDDATTRYNINKALGINPLDRKVVQARRKEVTEFLLTQYGIQLNKSYSHWRKKTWTASQVQSTLANASSENSAATQRDIISLTPAPSAEPTFSTASQVQSASANAGRENSAETQRDIISPTLGPSMDDAPFALAPLSEKTTRRGTNKAASKNPKKVPTKAGSKKAAQKPSTDPAIIPTINGSGLLDSSQVAALVTCAKTGPVSKESEGGCRVLRSRKGLDNAY</sequence>
<comment type="caution">
    <text evidence="2">The sequence shown here is derived from an EMBL/GenBank/DDBJ whole genome shotgun (WGS) entry which is preliminary data.</text>
</comment>
<evidence type="ECO:0000313" key="3">
    <source>
        <dbReference type="Proteomes" id="UP000326924"/>
    </source>
</evidence>
<protein>
    <submittedName>
        <fullName evidence="2">Uncharacterized protein</fullName>
    </submittedName>
</protein>
<dbReference type="EMBL" id="VXIS01000111">
    <property type="protein sequence ID" value="KAA8904242.1"/>
    <property type="molecule type" value="Genomic_DNA"/>
</dbReference>
<feature type="region of interest" description="Disordered" evidence="1">
    <location>
        <begin position="197"/>
        <end position="235"/>
    </location>
</feature>
<organism evidence="2 3">
    <name type="scientific">Sphaerosporella brunnea</name>
    <dbReference type="NCBI Taxonomy" id="1250544"/>
    <lineage>
        <taxon>Eukaryota</taxon>
        <taxon>Fungi</taxon>
        <taxon>Dikarya</taxon>
        <taxon>Ascomycota</taxon>
        <taxon>Pezizomycotina</taxon>
        <taxon>Pezizomycetes</taxon>
        <taxon>Pezizales</taxon>
        <taxon>Pyronemataceae</taxon>
        <taxon>Sphaerosporella</taxon>
    </lineage>
</organism>
<feature type="region of interest" description="Disordered" evidence="1">
    <location>
        <begin position="29"/>
        <end position="65"/>
    </location>
</feature>
<dbReference type="AlphaFoldDB" id="A0A5J5EUM5"/>
<gene>
    <name evidence="2" type="ORF">FN846DRAFT_907893</name>
</gene>